<dbReference type="Proteomes" id="UP001144397">
    <property type="component" value="Unassembled WGS sequence"/>
</dbReference>
<organism evidence="1 3">
    <name type="scientific">Xanthobacter flavus</name>
    <dbReference type="NCBI Taxonomy" id="281"/>
    <lineage>
        <taxon>Bacteria</taxon>
        <taxon>Pseudomonadati</taxon>
        <taxon>Pseudomonadota</taxon>
        <taxon>Alphaproteobacteria</taxon>
        <taxon>Hyphomicrobiales</taxon>
        <taxon>Xanthobacteraceae</taxon>
        <taxon>Xanthobacter</taxon>
    </lineage>
</organism>
<keyword evidence="4" id="KW-1185">Reference proteome</keyword>
<gene>
    <name evidence="2" type="ORF">GGQ86_000381</name>
    <name evidence="1" type="ORF">XFLAVUS301_53060</name>
</gene>
<reference evidence="1" key="1">
    <citation type="submission" date="2022-12" db="EMBL/GenBank/DDBJ databases">
        <title>Reference genome sequencing for broad-spectrum identification of bacterial and archaeal isolates by mass spectrometry.</title>
        <authorList>
            <person name="Sekiguchi Y."/>
            <person name="Tourlousse D.M."/>
        </authorList>
    </citation>
    <scope>NUCLEOTIDE SEQUENCE</scope>
    <source>
        <strain evidence="1">301</strain>
    </source>
</reference>
<evidence type="ECO:0000313" key="3">
    <source>
        <dbReference type="Proteomes" id="UP001144397"/>
    </source>
</evidence>
<dbReference type="EMBL" id="BSDO01000022">
    <property type="protein sequence ID" value="GLI25632.1"/>
    <property type="molecule type" value="Genomic_DNA"/>
</dbReference>
<dbReference type="AlphaFoldDB" id="A0A9W6CSQ4"/>
<comment type="caution">
    <text evidence="1">The sequence shown here is derived from an EMBL/GenBank/DDBJ whole genome shotgun (WGS) entry which is preliminary data.</text>
</comment>
<sequence length="91" mass="10282">MAKFRKKPVVIEAVPVAHVLTAADRQWIGVPSWLRDAFEAGSLIVLQDHLRIRTLEGTMYGEKDDWIIRGVQGELYPCKPDIFAASYEPAE</sequence>
<evidence type="ECO:0000313" key="2">
    <source>
        <dbReference type="EMBL" id="MDR6331934.1"/>
    </source>
</evidence>
<evidence type="ECO:0008006" key="5">
    <source>
        <dbReference type="Google" id="ProtNLM"/>
    </source>
</evidence>
<reference evidence="2 4" key="2">
    <citation type="submission" date="2023-07" db="EMBL/GenBank/DDBJ databases">
        <title>Genomic Encyclopedia of Type Strains, Phase IV (KMG-IV): sequencing the most valuable type-strain genomes for metagenomic binning, comparative biology and taxonomic classification.</title>
        <authorList>
            <person name="Goeker M."/>
        </authorList>
    </citation>
    <scope>NUCLEOTIDE SEQUENCE [LARGE SCALE GENOMIC DNA]</scope>
    <source>
        <strain evidence="2 4">DSM 338</strain>
    </source>
</reference>
<protein>
    <recommendedName>
        <fullName evidence="5">Phage protein</fullName>
    </recommendedName>
</protein>
<dbReference type="Proteomes" id="UP001245370">
    <property type="component" value="Unassembled WGS sequence"/>
</dbReference>
<dbReference type="RefSeq" id="WP_281810118.1">
    <property type="nucleotide sequence ID" value="NZ_BSDO01000022.1"/>
</dbReference>
<proteinExistence type="predicted"/>
<name>A0A9W6CSQ4_XANFL</name>
<accession>A0A9W6CSQ4</accession>
<evidence type="ECO:0000313" key="4">
    <source>
        <dbReference type="Proteomes" id="UP001245370"/>
    </source>
</evidence>
<dbReference type="GeneID" id="95766078"/>
<dbReference type="EMBL" id="JAVDPY010000001">
    <property type="protein sequence ID" value="MDR6331934.1"/>
    <property type="molecule type" value="Genomic_DNA"/>
</dbReference>
<evidence type="ECO:0000313" key="1">
    <source>
        <dbReference type="EMBL" id="GLI25632.1"/>
    </source>
</evidence>